<dbReference type="PANTHER" id="PTHR44259">
    <property type="entry name" value="OS07G0183000 PROTEIN-RELATED"/>
    <property type="match status" value="1"/>
</dbReference>
<gene>
    <name evidence="2" type="ORF">RHSIM_Rhsim02G0229800</name>
</gene>
<reference evidence="2" key="1">
    <citation type="submission" date="2019-11" db="EMBL/GenBank/DDBJ databases">
        <authorList>
            <person name="Liu Y."/>
            <person name="Hou J."/>
            <person name="Li T.-Q."/>
            <person name="Guan C.-H."/>
            <person name="Wu X."/>
            <person name="Wu H.-Z."/>
            <person name="Ling F."/>
            <person name="Zhang R."/>
            <person name="Shi X.-G."/>
            <person name="Ren J.-P."/>
            <person name="Chen E.-F."/>
            <person name="Sun J.-M."/>
        </authorList>
    </citation>
    <scope>NUCLEOTIDE SEQUENCE</scope>
    <source>
        <strain evidence="2">Adult_tree_wgs_1</strain>
        <tissue evidence="2">Leaves</tissue>
    </source>
</reference>
<proteinExistence type="predicted"/>
<protein>
    <recommendedName>
        <fullName evidence="1">F-box domain-containing protein</fullName>
    </recommendedName>
</protein>
<dbReference type="Proteomes" id="UP000626092">
    <property type="component" value="Unassembled WGS sequence"/>
</dbReference>
<organism evidence="2 3">
    <name type="scientific">Rhododendron simsii</name>
    <name type="common">Sims's rhododendron</name>
    <dbReference type="NCBI Taxonomy" id="118357"/>
    <lineage>
        <taxon>Eukaryota</taxon>
        <taxon>Viridiplantae</taxon>
        <taxon>Streptophyta</taxon>
        <taxon>Embryophyta</taxon>
        <taxon>Tracheophyta</taxon>
        <taxon>Spermatophyta</taxon>
        <taxon>Magnoliopsida</taxon>
        <taxon>eudicotyledons</taxon>
        <taxon>Gunneridae</taxon>
        <taxon>Pentapetalae</taxon>
        <taxon>asterids</taxon>
        <taxon>Ericales</taxon>
        <taxon>Ericaceae</taxon>
        <taxon>Ericoideae</taxon>
        <taxon>Rhodoreae</taxon>
        <taxon>Rhododendron</taxon>
    </lineage>
</organism>
<dbReference type="InterPro" id="IPR005174">
    <property type="entry name" value="KIB1-4_b-propeller"/>
</dbReference>
<evidence type="ECO:0000259" key="1">
    <source>
        <dbReference type="PROSITE" id="PS50181"/>
    </source>
</evidence>
<dbReference type="Pfam" id="PF00646">
    <property type="entry name" value="F-box"/>
    <property type="match status" value="1"/>
</dbReference>
<dbReference type="PROSITE" id="PS50181">
    <property type="entry name" value="FBOX"/>
    <property type="match status" value="1"/>
</dbReference>
<dbReference type="SMART" id="SM00028">
    <property type="entry name" value="TPR"/>
    <property type="match status" value="1"/>
</dbReference>
<dbReference type="Gene3D" id="1.20.1280.50">
    <property type="match status" value="1"/>
</dbReference>
<dbReference type="OrthoDB" id="9991317at2759"/>
<dbReference type="InterPro" id="IPR036047">
    <property type="entry name" value="F-box-like_dom_sf"/>
</dbReference>
<sequence>MRNRHRPVDGENRSVGWRLKRFDSIGLSIRIVTDKKKKKIEHELDCPTWIQIPDFAYKTWGMEALYNIARAYHHLGLVTLAAAYYEKVLAIHEKDYAIPKLPNENPDGMDNQKKNYCDLGREAAHNLHLIYKTSGALDLARQKFGFRSRNNKHMANWTELPQDLLILIAKRVDFLEDFFRFSRVCRSWQSVAVEENFQGFEQLPWLMLAQEKEEETNHVLIVSAAEGNLIGKLMLPEAKGKQCFESLGWLITVSETGDMNLLDPLSRVQIPLPHISFPKTSNFLRIRKAALTSCPSPSSKDNYGLMVIYEGFKSLCFWKSGEKAWTKIETSGYFFMDITYYKGKFYSLSHEGTIFVCDVWGRDPTVASIVGQILTDIDHPGKHPYLVESEGELLIVVGEGNYYRADYGTKEFRVFKVDLKDLACAEELHSLGDNALFVGHNSSISVRASNFQGIRPNCIYYMVDYFYKGGSRFSDKDTGIYNMEDRSVAPCYIGGSFSHIWPPLRVKSYF</sequence>
<name>A0A834HEH0_RHOSS</name>
<keyword evidence="3" id="KW-1185">Reference proteome</keyword>
<evidence type="ECO:0000313" key="2">
    <source>
        <dbReference type="EMBL" id="KAF7150890.1"/>
    </source>
</evidence>
<comment type="caution">
    <text evidence="2">The sequence shown here is derived from an EMBL/GenBank/DDBJ whole genome shotgun (WGS) entry which is preliminary data.</text>
</comment>
<feature type="domain" description="F-box" evidence="1">
    <location>
        <begin position="154"/>
        <end position="203"/>
    </location>
</feature>
<dbReference type="CDD" id="cd09917">
    <property type="entry name" value="F-box_SF"/>
    <property type="match status" value="1"/>
</dbReference>
<dbReference type="SMART" id="SM00256">
    <property type="entry name" value="FBOX"/>
    <property type="match status" value="1"/>
</dbReference>
<dbReference type="SUPFAM" id="SSF81383">
    <property type="entry name" value="F-box domain"/>
    <property type="match status" value="1"/>
</dbReference>
<dbReference type="InterPro" id="IPR019734">
    <property type="entry name" value="TPR_rpt"/>
</dbReference>
<dbReference type="EMBL" id="WJXA01000002">
    <property type="protein sequence ID" value="KAF7150890.1"/>
    <property type="molecule type" value="Genomic_DNA"/>
</dbReference>
<dbReference type="InterPro" id="IPR001810">
    <property type="entry name" value="F-box_dom"/>
</dbReference>
<dbReference type="AlphaFoldDB" id="A0A834HEH0"/>
<dbReference type="PANTHER" id="PTHR44259:SF108">
    <property type="entry name" value="F-BOX PROTEIN SKIP23-LIKE"/>
    <property type="match status" value="1"/>
</dbReference>
<dbReference type="InterPro" id="IPR050942">
    <property type="entry name" value="F-box_BR-signaling"/>
</dbReference>
<evidence type="ECO:0000313" key="3">
    <source>
        <dbReference type="Proteomes" id="UP000626092"/>
    </source>
</evidence>
<accession>A0A834HEH0</accession>
<dbReference type="Pfam" id="PF03478">
    <property type="entry name" value="Beta-prop_KIB1-4"/>
    <property type="match status" value="1"/>
</dbReference>